<keyword evidence="2" id="KW-0285">Flavoprotein</keyword>
<proteinExistence type="predicted"/>
<evidence type="ECO:0000256" key="1">
    <source>
        <dbReference type="ARBA" id="ARBA00001974"/>
    </source>
</evidence>
<name>A0A1I7UMG9_9PELO</name>
<dbReference type="Gene3D" id="3.50.50.60">
    <property type="entry name" value="FAD/NAD(P)-binding domain"/>
    <property type="match status" value="2"/>
</dbReference>
<dbReference type="STRING" id="1561998.A0A1I7UMG9"/>
<evidence type="ECO:0000259" key="4">
    <source>
        <dbReference type="Pfam" id="PF07992"/>
    </source>
</evidence>
<comment type="cofactor">
    <cofactor evidence="1">
        <name>FAD</name>
        <dbReference type="ChEBI" id="CHEBI:57692"/>
    </cofactor>
</comment>
<evidence type="ECO:0000313" key="6">
    <source>
        <dbReference type="WBParaSite" id="Csp11.Scaffold630.g17446.t1"/>
    </source>
</evidence>
<dbReference type="SUPFAM" id="SSF51905">
    <property type="entry name" value="FAD/NAD(P)-binding domain"/>
    <property type="match status" value="1"/>
</dbReference>
<keyword evidence="5" id="KW-1185">Reference proteome</keyword>
<dbReference type="PRINTS" id="PR00368">
    <property type="entry name" value="FADPNR"/>
</dbReference>
<feature type="domain" description="FAD/NAD(P)-binding" evidence="4">
    <location>
        <begin position="2"/>
        <end position="188"/>
    </location>
</feature>
<dbReference type="InterPro" id="IPR036188">
    <property type="entry name" value="FAD/NAD-bd_sf"/>
</dbReference>
<protein>
    <submittedName>
        <fullName evidence="6">Pyr_redox_2 domain-containing protein</fullName>
    </submittedName>
</protein>
<dbReference type="InterPro" id="IPR050260">
    <property type="entry name" value="FAD-bd_OxRdtase"/>
</dbReference>
<dbReference type="eggNOG" id="KOG2755">
    <property type="taxonomic scope" value="Eukaryota"/>
</dbReference>
<dbReference type="AlphaFoldDB" id="A0A1I7UMG9"/>
<dbReference type="Pfam" id="PF07992">
    <property type="entry name" value="Pyr_redox_2"/>
    <property type="match status" value="1"/>
</dbReference>
<evidence type="ECO:0000313" key="5">
    <source>
        <dbReference type="Proteomes" id="UP000095282"/>
    </source>
</evidence>
<evidence type="ECO:0000256" key="3">
    <source>
        <dbReference type="ARBA" id="ARBA00022827"/>
    </source>
</evidence>
<dbReference type="GO" id="GO:0016491">
    <property type="term" value="F:oxidoreductase activity"/>
    <property type="evidence" value="ECO:0007669"/>
    <property type="project" value="InterPro"/>
</dbReference>
<reference evidence="6" key="1">
    <citation type="submission" date="2016-11" db="UniProtKB">
        <authorList>
            <consortium name="WormBaseParasite"/>
        </authorList>
    </citation>
    <scope>IDENTIFICATION</scope>
</reference>
<dbReference type="Proteomes" id="UP000095282">
    <property type="component" value="Unplaced"/>
</dbReference>
<dbReference type="PANTHER" id="PTHR43429:SF2">
    <property type="entry name" value="PYRIDINE NUCLEOTIDE-DISULFIDE OXIDOREDUCTASE DOMAIN-CONTAINING PROTEIN 1"/>
    <property type="match status" value="1"/>
</dbReference>
<evidence type="ECO:0000256" key="2">
    <source>
        <dbReference type="ARBA" id="ARBA00022630"/>
    </source>
</evidence>
<sequence>MKFVVVGGGIAGVSCVNEILKLDRTSDLQVLLISASDFIKTVENYRKVGQLGEKFSVKEATSAEVFGDGRFTFLKGKVTRWAAQEIHVDSHVAPIKFDKLCIATGARPRFLSNDPRFLFLRDTESAARLQNRLRAARDILLVGNGGIAAELVYELSGHSMTWMIRDTWLCASFFPEDVEGFIEKRLLGRRSELVHLKEPCKMSRLGLAVKIGLL</sequence>
<organism evidence="5 6">
    <name type="scientific">Caenorhabditis tropicalis</name>
    <dbReference type="NCBI Taxonomy" id="1561998"/>
    <lineage>
        <taxon>Eukaryota</taxon>
        <taxon>Metazoa</taxon>
        <taxon>Ecdysozoa</taxon>
        <taxon>Nematoda</taxon>
        <taxon>Chromadorea</taxon>
        <taxon>Rhabditida</taxon>
        <taxon>Rhabditina</taxon>
        <taxon>Rhabditomorpha</taxon>
        <taxon>Rhabditoidea</taxon>
        <taxon>Rhabditidae</taxon>
        <taxon>Peloderinae</taxon>
        <taxon>Caenorhabditis</taxon>
    </lineage>
</organism>
<dbReference type="PANTHER" id="PTHR43429">
    <property type="entry name" value="PYRIDINE NUCLEOTIDE-DISULFIDE OXIDOREDUCTASE DOMAIN-CONTAINING"/>
    <property type="match status" value="1"/>
</dbReference>
<keyword evidence="3" id="KW-0274">FAD</keyword>
<dbReference type="WBParaSite" id="Csp11.Scaffold630.g17446.t1">
    <property type="protein sequence ID" value="Csp11.Scaffold630.g17446.t1"/>
    <property type="gene ID" value="Csp11.Scaffold630.g17446"/>
</dbReference>
<dbReference type="PROSITE" id="PS51257">
    <property type="entry name" value="PROKAR_LIPOPROTEIN"/>
    <property type="match status" value="1"/>
</dbReference>
<accession>A0A1I7UMG9</accession>
<dbReference type="InterPro" id="IPR023753">
    <property type="entry name" value="FAD/NAD-binding_dom"/>
</dbReference>